<proteinExistence type="predicted"/>
<reference evidence="2" key="1">
    <citation type="submission" date="2022-10" db="EMBL/GenBank/DDBJ databases">
        <title>The complete genomes of actinobacterial strains from the NBC collection.</title>
        <authorList>
            <person name="Joergensen T.S."/>
            <person name="Alvarez Arevalo M."/>
            <person name="Sterndorff E.B."/>
            <person name="Faurdal D."/>
            <person name="Vuksanovic O."/>
            <person name="Mourched A.-S."/>
            <person name="Charusanti P."/>
            <person name="Shaw S."/>
            <person name="Blin K."/>
            <person name="Weber T."/>
        </authorList>
    </citation>
    <scope>NUCLEOTIDE SEQUENCE</scope>
    <source>
        <strain evidence="2">NBC_00302</strain>
    </source>
</reference>
<evidence type="ECO:0000313" key="3">
    <source>
        <dbReference type="Proteomes" id="UP001432071"/>
    </source>
</evidence>
<accession>A0ABZ1R0B9</accession>
<feature type="compositionally biased region" description="Pro residues" evidence="1">
    <location>
        <begin position="16"/>
        <end position="31"/>
    </location>
</feature>
<evidence type="ECO:0000256" key="1">
    <source>
        <dbReference type="SAM" id="MobiDB-lite"/>
    </source>
</evidence>
<name>A0ABZ1R0B9_9ACTN</name>
<feature type="region of interest" description="Disordered" evidence="1">
    <location>
        <begin position="1"/>
        <end position="69"/>
    </location>
</feature>
<dbReference type="GeneID" id="93763519"/>
<evidence type="ECO:0000313" key="2">
    <source>
        <dbReference type="EMBL" id="WUN88409.1"/>
    </source>
</evidence>
<protein>
    <recommendedName>
        <fullName evidence="4">DUF2510 domain-containing protein</fullName>
    </recommendedName>
</protein>
<dbReference type="RefSeq" id="WP_328735696.1">
    <property type="nucleotide sequence ID" value="NZ_CP108038.1"/>
</dbReference>
<organism evidence="2 3">
    <name type="scientific">Streptomyces bobili</name>
    <dbReference type="NCBI Taxonomy" id="67280"/>
    <lineage>
        <taxon>Bacteria</taxon>
        <taxon>Bacillati</taxon>
        <taxon>Actinomycetota</taxon>
        <taxon>Actinomycetes</taxon>
        <taxon>Kitasatosporales</taxon>
        <taxon>Streptomycetaceae</taxon>
        <taxon>Streptomyces</taxon>
    </lineage>
</organism>
<dbReference type="EMBL" id="CP108038">
    <property type="protein sequence ID" value="WUN88409.1"/>
    <property type="molecule type" value="Genomic_DNA"/>
</dbReference>
<evidence type="ECO:0008006" key="4">
    <source>
        <dbReference type="Google" id="ProtNLM"/>
    </source>
</evidence>
<sequence>MTAANSPHLEGLPRPAADPRPARPAAPPAPVGEPRVAARKGVPSALRSEKFRSNQARHSTPDPTPEQPGIRIYAPAVYRHHWDGARWSTRPGDTPNAAYACACGQTGTATGAPNIAALTADYAAHKSACTGAPAPLTEGRTAA</sequence>
<keyword evidence="3" id="KW-1185">Reference proteome</keyword>
<gene>
    <name evidence="2" type="ORF">OHT53_21080</name>
</gene>
<dbReference type="Proteomes" id="UP001432071">
    <property type="component" value="Chromosome"/>
</dbReference>